<dbReference type="Proteomes" id="UP001374584">
    <property type="component" value="Unassembled WGS sequence"/>
</dbReference>
<name>A0AAN9MK75_PHACN</name>
<dbReference type="AlphaFoldDB" id="A0AAN9MK75"/>
<sequence>MVVLSTRFLCLETFLYQSNNRAKSLLFFSLSLSESVVPPSTLTPTRVYDIFPPNAESSISTFHLISSAGFQKC</sequence>
<comment type="caution">
    <text evidence="1">The sequence shown here is derived from an EMBL/GenBank/DDBJ whole genome shotgun (WGS) entry which is preliminary data.</text>
</comment>
<keyword evidence="2" id="KW-1185">Reference proteome</keyword>
<proteinExistence type="predicted"/>
<evidence type="ECO:0000313" key="2">
    <source>
        <dbReference type="Proteomes" id="UP001374584"/>
    </source>
</evidence>
<gene>
    <name evidence="1" type="ORF">VNO80_15391</name>
</gene>
<organism evidence="1 2">
    <name type="scientific">Phaseolus coccineus</name>
    <name type="common">Scarlet runner bean</name>
    <name type="synonym">Phaseolus multiflorus</name>
    <dbReference type="NCBI Taxonomy" id="3886"/>
    <lineage>
        <taxon>Eukaryota</taxon>
        <taxon>Viridiplantae</taxon>
        <taxon>Streptophyta</taxon>
        <taxon>Embryophyta</taxon>
        <taxon>Tracheophyta</taxon>
        <taxon>Spermatophyta</taxon>
        <taxon>Magnoliopsida</taxon>
        <taxon>eudicotyledons</taxon>
        <taxon>Gunneridae</taxon>
        <taxon>Pentapetalae</taxon>
        <taxon>rosids</taxon>
        <taxon>fabids</taxon>
        <taxon>Fabales</taxon>
        <taxon>Fabaceae</taxon>
        <taxon>Papilionoideae</taxon>
        <taxon>50 kb inversion clade</taxon>
        <taxon>NPAAA clade</taxon>
        <taxon>indigoferoid/millettioid clade</taxon>
        <taxon>Phaseoleae</taxon>
        <taxon>Phaseolus</taxon>
    </lineage>
</organism>
<reference evidence="1 2" key="1">
    <citation type="submission" date="2024-01" db="EMBL/GenBank/DDBJ databases">
        <title>The genomes of 5 underutilized Papilionoideae crops provide insights into root nodulation and disease resistanc.</title>
        <authorList>
            <person name="Jiang F."/>
        </authorList>
    </citation>
    <scope>NUCLEOTIDE SEQUENCE [LARGE SCALE GENOMIC DNA]</scope>
    <source>
        <strain evidence="1">JINMINGXINNONG_FW02</strain>
        <tissue evidence="1">Leaves</tissue>
    </source>
</reference>
<evidence type="ECO:0000313" key="1">
    <source>
        <dbReference type="EMBL" id="KAK7356125.1"/>
    </source>
</evidence>
<protein>
    <submittedName>
        <fullName evidence="1">Uncharacterized protein</fullName>
    </submittedName>
</protein>
<accession>A0AAN9MK75</accession>
<dbReference type="EMBL" id="JAYMYR010000006">
    <property type="protein sequence ID" value="KAK7356125.1"/>
    <property type="molecule type" value="Genomic_DNA"/>
</dbReference>